<name>A0AA38UFQ5_9AGAR</name>
<protein>
    <submittedName>
        <fullName evidence="2">Uncharacterized protein</fullName>
    </submittedName>
</protein>
<evidence type="ECO:0000313" key="2">
    <source>
        <dbReference type="EMBL" id="KAJ3839460.1"/>
    </source>
</evidence>
<feature type="region of interest" description="Disordered" evidence="1">
    <location>
        <begin position="1"/>
        <end position="41"/>
    </location>
</feature>
<keyword evidence="3" id="KW-1185">Reference proteome</keyword>
<reference evidence="2" key="1">
    <citation type="submission" date="2022-08" db="EMBL/GenBank/DDBJ databases">
        <authorList>
            <consortium name="DOE Joint Genome Institute"/>
            <person name="Min B."/>
            <person name="Riley R."/>
            <person name="Sierra-Patev S."/>
            <person name="Naranjo-Ortiz M."/>
            <person name="Looney B."/>
            <person name="Konkel Z."/>
            <person name="Slot J.C."/>
            <person name="Sakamoto Y."/>
            <person name="Steenwyk J.L."/>
            <person name="Rokas A."/>
            <person name="Carro J."/>
            <person name="Camarero S."/>
            <person name="Ferreira P."/>
            <person name="Molpeceres G."/>
            <person name="Ruiz-Duenas F.J."/>
            <person name="Serrano A."/>
            <person name="Henrissat B."/>
            <person name="Drula E."/>
            <person name="Hughes K.W."/>
            <person name="Mata J.L."/>
            <person name="Ishikawa N.K."/>
            <person name="Vargas-Isla R."/>
            <person name="Ushijima S."/>
            <person name="Smith C.A."/>
            <person name="Ahrendt S."/>
            <person name="Andreopoulos W."/>
            <person name="He G."/>
            <person name="Labutti K."/>
            <person name="Lipzen A."/>
            <person name="Ng V."/>
            <person name="Sandor L."/>
            <person name="Barry K."/>
            <person name="Martinez A.T."/>
            <person name="Xiao Y."/>
            <person name="Gibbons J.G."/>
            <person name="Terashima K."/>
            <person name="Hibbett D.S."/>
            <person name="Grigoriev I.V."/>
        </authorList>
    </citation>
    <scope>NUCLEOTIDE SEQUENCE</scope>
    <source>
        <strain evidence="2">TFB9207</strain>
    </source>
</reference>
<evidence type="ECO:0000256" key="1">
    <source>
        <dbReference type="SAM" id="MobiDB-lite"/>
    </source>
</evidence>
<feature type="compositionally biased region" description="Polar residues" evidence="1">
    <location>
        <begin position="7"/>
        <end position="41"/>
    </location>
</feature>
<accession>A0AA38UFQ5</accession>
<feature type="compositionally biased region" description="Low complexity" evidence="1">
    <location>
        <begin position="64"/>
        <end position="75"/>
    </location>
</feature>
<feature type="region of interest" description="Disordered" evidence="1">
    <location>
        <begin position="55"/>
        <end position="93"/>
    </location>
</feature>
<dbReference type="Proteomes" id="UP001163846">
    <property type="component" value="Unassembled WGS sequence"/>
</dbReference>
<dbReference type="AlphaFoldDB" id="A0AA38UFQ5"/>
<proteinExistence type="predicted"/>
<dbReference type="EMBL" id="MU806126">
    <property type="protein sequence ID" value="KAJ3839460.1"/>
    <property type="molecule type" value="Genomic_DNA"/>
</dbReference>
<evidence type="ECO:0000313" key="3">
    <source>
        <dbReference type="Proteomes" id="UP001163846"/>
    </source>
</evidence>
<sequence length="113" mass="11855">MAPKRAPSNSLSPQDLATNTNGQPVTTLGFPRSTSPSNGFTNFLSKPSKWFGRSASNPKISTVASASEPRASSSSGRKHKISRPTDPRPILDSYSAAPGARCVITFTICTSAS</sequence>
<comment type="caution">
    <text evidence="2">The sequence shown here is derived from an EMBL/GenBank/DDBJ whole genome shotgun (WGS) entry which is preliminary data.</text>
</comment>
<gene>
    <name evidence="2" type="ORF">F5878DRAFT_535509</name>
</gene>
<organism evidence="2 3">
    <name type="scientific">Lentinula raphanica</name>
    <dbReference type="NCBI Taxonomy" id="153919"/>
    <lineage>
        <taxon>Eukaryota</taxon>
        <taxon>Fungi</taxon>
        <taxon>Dikarya</taxon>
        <taxon>Basidiomycota</taxon>
        <taxon>Agaricomycotina</taxon>
        <taxon>Agaricomycetes</taxon>
        <taxon>Agaricomycetidae</taxon>
        <taxon>Agaricales</taxon>
        <taxon>Marasmiineae</taxon>
        <taxon>Omphalotaceae</taxon>
        <taxon>Lentinula</taxon>
    </lineage>
</organism>